<keyword evidence="17" id="KW-1185">Reference proteome</keyword>
<evidence type="ECO:0000256" key="13">
    <source>
        <dbReference type="PROSITE-ProRule" id="PRU00175"/>
    </source>
</evidence>
<dbReference type="PROSITE" id="PS50089">
    <property type="entry name" value="ZF_RING_2"/>
    <property type="match status" value="1"/>
</dbReference>
<dbReference type="AlphaFoldDB" id="A0A6P4A1Y1"/>
<dbReference type="PANTHER" id="PTHR11685">
    <property type="entry name" value="RBR FAMILY RING FINGER AND IBR DOMAIN-CONTAINING"/>
    <property type="match status" value="1"/>
</dbReference>
<dbReference type="CDD" id="cd22582">
    <property type="entry name" value="BRcat_RBR_unk"/>
    <property type="match status" value="1"/>
</dbReference>
<dbReference type="InterPro" id="IPR013083">
    <property type="entry name" value="Znf_RING/FYVE/PHD"/>
</dbReference>
<evidence type="ECO:0000256" key="10">
    <source>
        <dbReference type="ARBA" id="ARBA00022771"/>
    </source>
</evidence>
<evidence type="ECO:0000256" key="11">
    <source>
        <dbReference type="ARBA" id="ARBA00022786"/>
    </source>
</evidence>
<dbReference type="SMART" id="SM00647">
    <property type="entry name" value="IBR"/>
    <property type="match status" value="2"/>
</dbReference>
<feature type="domain" description="RING-type" evidence="16">
    <location>
        <begin position="105"/>
        <end position="321"/>
    </location>
</feature>
<dbReference type="InterPro" id="IPR044066">
    <property type="entry name" value="TRIAD_supradom"/>
</dbReference>
<keyword evidence="7" id="KW-0808">Transferase</keyword>
<dbReference type="Gene3D" id="1.20.120.1750">
    <property type="match status" value="1"/>
</dbReference>
<dbReference type="GeneID" id="107422495"/>
<evidence type="ECO:0000256" key="1">
    <source>
        <dbReference type="ARBA" id="ARBA00001798"/>
    </source>
</evidence>
<dbReference type="UniPathway" id="UPA00143"/>
<comment type="pathway">
    <text evidence="4">Protein modification; protein ubiquitination.</text>
</comment>
<evidence type="ECO:0000256" key="9">
    <source>
        <dbReference type="ARBA" id="ARBA00022737"/>
    </source>
</evidence>
<keyword evidence="12" id="KW-0862">Zinc</keyword>
<dbReference type="KEGG" id="zju:107422495"/>
<evidence type="ECO:0000313" key="18">
    <source>
        <dbReference type="RefSeq" id="XP_015887437.3"/>
    </source>
</evidence>
<keyword evidence="9" id="KW-0677">Repeat</keyword>
<evidence type="ECO:0000256" key="14">
    <source>
        <dbReference type="SAM" id="MobiDB-lite"/>
    </source>
</evidence>
<dbReference type="SUPFAM" id="SSF57850">
    <property type="entry name" value="RING/U-box"/>
    <property type="match status" value="3"/>
</dbReference>
<dbReference type="InterPro" id="IPR001841">
    <property type="entry name" value="Znf_RING"/>
</dbReference>
<dbReference type="Gene3D" id="3.30.40.10">
    <property type="entry name" value="Zinc/RING finger domain, C3HC4 (zinc finger)"/>
    <property type="match status" value="1"/>
</dbReference>
<dbReference type="GO" id="GO:0016567">
    <property type="term" value="P:protein ubiquitination"/>
    <property type="evidence" value="ECO:0007669"/>
    <property type="project" value="UniProtKB-UniPathway"/>
</dbReference>
<dbReference type="Pfam" id="PF01485">
    <property type="entry name" value="IBR"/>
    <property type="match status" value="2"/>
</dbReference>
<evidence type="ECO:0000256" key="5">
    <source>
        <dbReference type="ARBA" id="ARBA00005884"/>
    </source>
</evidence>
<evidence type="ECO:0000256" key="12">
    <source>
        <dbReference type="ARBA" id="ARBA00022833"/>
    </source>
</evidence>
<name>A0A6P4A1Y1_ZIZJJ</name>
<organism evidence="17 18">
    <name type="scientific">Ziziphus jujuba</name>
    <name type="common">Chinese jujube</name>
    <name type="synonym">Ziziphus sativa</name>
    <dbReference type="NCBI Taxonomy" id="326968"/>
    <lineage>
        <taxon>Eukaryota</taxon>
        <taxon>Viridiplantae</taxon>
        <taxon>Streptophyta</taxon>
        <taxon>Embryophyta</taxon>
        <taxon>Tracheophyta</taxon>
        <taxon>Spermatophyta</taxon>
        <taxon>Magnoliopsida</taxon>
        <taxon>eudicotyledons</taxon>
        <taxon>Gunneridae</taxon>
        <taxon>Pentapetalae</taxon>
        <taxon>rosids</taxon>
        <taxon>fabids</taxon>
        <taxon>Rosales</taxon>
        <taxon>Rhamnaceae</taxon>
        <taxon>Paliureae</taxon>
        <taxon>Ziziphus</taxon>
    </lineage>
</organism>
<accession>A0A6P4A1Y1</accession>
<feature type="compositionally biased region" description="Low complexity" evidence="14">
    <location>
        <begin position="93"/>
        <end position="104"/>
    </location>
</feature>
<dbReference type="GO" id="GO:0008270">
    <property type="term" value="F:zinc ion binding"/>
    <property type="evidence" value="ECO:0007669"/>
    <property type="project" value="UniProtKB-KW"/>
</dbReference>
<sequence>MAKQQLVSDLLLEDDVTISLSDVMLFNEDDHDHHDHDQNFPIPDEKYAEEFQFQEALMASLITSQKKTASSSSSSPSFIITENSEKQEPEMGSSSSSSSPSSSTSRCFCEICAEKKQTEGMFNNNNNNNNKCAYSFCTDCIIKHISIRVQHNKFINSSTVSCPGFDCLDHVLELEACSSFLPKQVIEEWDEALCESAIFGSDKFYCPFKDCSAMLIIDGEEAITQCECPICHRLFCATCYIPWHSGVDCEEFQRMNEDERGREDLMVKELAKEKNWKRCPHCKYYVEKTEGCLHITCRCNFQFCYACGSEWTSTHGGCQPN</sequence>
<gene>
    <name evidence="18" type="primary">LOC107422495</name>
</gene>
<keyword evidence="11" id="KW-0833">Ubl conjugation pathway</keyword>
<dbReference type="CDD" id="cd22584">
    <property type="entry name" value="Rcat_RBR_unk"/>
    <property type="match status" value="1"/>
</dbReference>
<evidence type="ECO:0000256" key="7">
    <source>
        <dbReference type="ARBA" id="ARBA00022679"/>
    </source>
</evidence>
<protein>
    <recommendedName>
        <fullName evidence="6">RBR-type E3 ubiquitin transferase</fullName>
        <ecNumber evidence="6">2.3.2.31</ecNumber>
    </recommendedName>
</protein>
<comment type="catalytic activity">
    <reaction evidence="1">
        <text>[E2 ubiquitin-conjugating enzyme]-S-ubiquitinyl-L-cysteine + [acceptor protein]-L-lysine = [E2 ubiquitin-conjugating enzyme]-L-cysteine + [acceptor protein]-N(6)-ubiquitinyl-L-lysine.</text>
        <dbReference type="EC" id="2.3.2.31"/>
    </reaction>
</comment>
<dbReference type="PROSITE" id="PS51873">
    <property type="entry name" value="TRIAD"/>
    <property type="match status" value="1"/>
</dbReference>
<keyword evidence="10 13" id="KW-0863">Zinc-finger</keyword>
<dbReference type="FunFam" id="1.20.120.1750:FF:000018">
    <property type="entry name" value="RBR-type E3 ubiquitin transferase"/>
    <property type="match status" value="1"/>
</dbReference>
<comment type="cofactor">
    <cofactor evidence="2">
        <name>Zn(2+)</name>
        <dbReference type="ChEBI" id="CHEBI:29105"/>
    </cofactor>
</comment>
<evidence type="ECO:0000256" key="8">
    <source>
        <dbReference type="ARBA" id="ARBA00022723"/>
    </source>
</evidence>
<comment type="similarity">
    <text evidence="5">Belongs to the RBR family. Ariadne subfamily.</text>
</comment>
<keyword evidence="8" id="KW-0479">Metal-binding</keyword>
<dbReference type="EC" id="2.3.2.31" evidence="6"/>
<evidence type="ECO:0000313" key="17">
    <source>
        <dbReference type="Proteomes" id="UP001652623"/>
    </source>
</evidence>
<feature type="domain" description="RING-type" evidence="15">
    <location>
        <begin position="109"/>
        <end position="163"/>
    </location>
</feature>
<dbReference type="Proteomes" id="UP001652623">
    <property type="component" value="Chromosome 3"/>
</dbReference>
<reference evidence="18" key="1">
    <citation type="submission" date="2025-08" db="UniProtKB">
        <authorList>
            <consortium name="RefSeq"/>
        </authorList>
    </citation>
    <scope>IDENTIFICATION</scope>
    <source>
        <tissue evidence="18">Seedling</tissue>
    </source>
</reference>
<feature type="region of interest" description="Disordered" evidence="14">
    <location>
        <begin position="68"/>
        <end position="104"/>
    </location>
</feature>
<evidence type="ECO:0000256" key="2">
    <source>
        <dbReference type="ARBA" id="ARBA00001947"/>
    </source>
</evidence>
<dbReference type="GO" id="GO:0061630">
    <property type="term" value="F:ubiquitin protein ligase activity"/>
    <property type="evidence" value="ECO:0007669"/>
    <property type="project" value="UniProtKB-EC"/>
</dbReference>
<dbReference type="InParanoid" id="A0A6P4A1Y1"/>
<dbReference type="RefSeq" id="XP_015887437.3">
    <property type="nucleotide sequence ID" value="XM_016031951.4"/>
</dbReference>
<evidence type="ECO:0000259" key="15">
    <source>
        <dbReference type="PROSITE" id="PS50089"/>
    </source>
</evidence>
<proteinExistence type="inferred from homology"/>
<evidence type="ECO:0000256" key="3">
    <source>
        <dbReference type="ARBA" id="ARBA00003976"/>
    </source>
</evidence>
<evidence type="ECO:0000256" key="4">
    <source>
        <dbReference type="ARBA" id="ARBA00004906"/>
    </source>
</evidence>
<evidence type="ECO:0000259" key="16">
    <source>
        <dbReference type="PROSITE" id="PS51873"/>
    </source>
</evidence>
<dbReference type="InterPro" id="IPR002867">
    <property type="entry name" value="IBR_dom"/>
</dbReference>
<dbReference type="InterPro" id="IPR031127">
    <property type="entry name" value="E3_UB_ligase_RBR"/>
</dbReference>
<comment type="function">
    <text evidence="3">Might act as an E3 ubiquitin-protein ligase, or as part of E3 complex, which accepts ubiquitin from specific E2 ubiquitin-conjugating enzymes and then transfers it to substrates.</text>
</comment>
<evidence type="ECO:0000256" key="6">
    <source>
        <dbReference type="ARBA" id="ARBA00012251"/>
    </source>
</evidence>